<dbReference type="PANTHER" id="PTHR30349:SF64">
    <property type="entry name" value="PROPHAGE INTEGRASE INTD-RELATED"/>
    <property type="match status" value="1"/>
</dbReference>
<dbReference type="SUPFAM" id="SSF56349">
    <property type="entry name" value="DNA breaking-rejoining enzymes"/>
    <property type="match status" value="1"/>
</dbReference>
<protein>
    <submittedName>
        <fullName evidence="8">Integrase</fullName>
    </submittedName>
</protein>
<keyword evidence="9" id="KW-1185">Reference proteome</keyword>
<dbReference type="InterPro" id="IPR050090">
    <property type="entry name" value="Tyrosine_recombinase_XerCD"/>
</dbReference>
<evidence type="ECO:0000256" key="1">
    <source>
        <dbReference type="ARBA" id="ARBA00008857"/>
    </source>
</evidence>
<dbReference type="GO" id="GO:0015074">
    <property type="term" value="P:DNA integration"/>
    <property type="evidence" value="ECO:0007669"/>
    <property type="project" value="UniProtKB-KW"/>
</dbReference>
<comment type="similarity">
    <text evidence="1">Belongs to the 'phage' integrase family.</text>
</comment>
<dbReference type="InterPro" id="IPR044068">
    <property type="entry name" value="CB"/>
</dbReference>
<dbReference type="Gene3D" id="1.10.443.10">
    <property type="entry name" value="Intergrase catalytic core"/>
    <property type="match status" value="1"/>
</dbReference>
<dbReference type="InterPro" id="IPR013762">
    <property type="entry name" value="Integrase-like_cat_sf"/>
</dbReference>
<keyword evidence="3 5" id="KW-0238">DNA-binding</keyword>
<dbReference type="EMBL" id="JACCCW010000002">
    <property type="protein sequence ID" value="NYF79825.1"/>
    <property type="molecule type" value="Genomic_DNA"/>
</dbReference>
<gene>
    <name evidence="8" type="ORF">HDF17_002145</name>
</gene>
<dbReference type="GO" id="GO:0003677">
    <property type="term" value="F:DNA binding"/>
    <property type="evidence" value="ECO:0007669"/>
    <property type="project" value="UniProtKB-UniRule"/>
</dbReference>
<dbReference type="InterPro" id="IPR011010">
    <property type="entry name" value="DNA_brk_join_enz"/>
</dbReference>
<dbReference type="Gene3D" id="1.10.150.130">
    <property type="match status" value="1"/>
</dbReference>
<dbReference type="CDD" id="cd00796">
    <property type="entry name" value="INT_Rci_Hp1_C"/>
    <property type="match status" value="1"/>
</dbReference>
<evidence type="ECO:0000256" key="4">
    <source>
        <dbReference type="ARBA" id="ARBA00023172"/>
    </source>
</evidence>
<keyword evidence="4" id="KW-0233">DNA recombination</keyword>
<reference evidence="8 9" key="1">
    <citation type="submission" date="2020-07" db="EMBL/GenBank/DDBJ databases">
        <title>Genomic Encyclopedia of Type Strains, Phase IV (KMG-V): Genome sequencing to study the core and pangenomes of soil and plant-associated prokaryotes.</title>
        <authorList>
            <person name="Whitman W."/>
        </authorList>
    </citation>
    <scope>NUCLEOTIDE SEQUENCE [LARGE SCALE GENOMIC DNA]</scope>
    <source>
        <strain evidence="8 9">X4EP2</strain>
    </source>
</reference>
<dbReference type="AlphaFoldDB" id="A0A7Y9THF2"/>
<dbReference type="PANTHER" id="PTHR30349">
    <property type="entry name" value="PHAGE INTEGRASE-RELATED"/>
    <property type="match status" value="1"/>
</dbReference>
<dbReference type="PROSITE" id="PS51900">
    <property type="entry name" value="CB"/>
    <property type="match status" value="1"/>
</dbReference>
<comment type="caution">
    <text evidence="8">The sequence shown here is derived from an EMBL/GenBank/DDBJ whole genome shotgun (WGS) entry which is preliminary data.</text>
</comment>
<sequence length="336" mass="38524">MRGVYENPVDSGIWWIHYYVAGKRHREKVGRKSDAIKLYQTRKADAAAGRKLPQLRNSKVVTVSELIDDALEFVAHHKDNRNYKSKGEIVREALGSRHATELTPQELERWLRERCKTAATANRYKAFISLCYREGVRNGKVSVNPARLVRQRKEGTGRLRFLSREEYDRLHKVISKRFPEHIAEFVVSIHTGMRLSEQYSCTWSQVHFDRKTIELTKTKNGSARAVHLNSDAIAALESLKSPRQHPSDPVFPREGSKGRFDTRSWFQPCLEETGISQYVWHCNRHTFCSWLAMAGASIKEIQEAAGHKTITMSARYSHLSPAHRLSVVERIASGSK</sequence>
<feature type="domain" description="Core-binding (CB)" evidence="7">
    <location>
        <begin position="61"/>
        <end position="136"/>
    </location>
</feature>
<dbReference type="Pfam" id="PF00589">
    <property type="entry name" value="Phage_integrase"/>
    <property type="match status" value="1"/>
</dbReference>
<feature type="domain" description="Tyr recombinase" evidence="6">
    <location>
        <begin position="157"/>
        <end position="329"/>
    </location>
</feature>
<keyword evidence="2" id="KW-0229">DNA integration</keyword>
<dbReference type="GO" id="GO:0006310">
    <property type="term" value="P:DNA recombination"/>
    <property type="evidence" value="ECO:0007669"/>
    <property type="project" value="UniProtKB-KW"/>
</dbReference>
<organism evidence="8 9">
    <name type="scientific">Granulicella arctica</name>
    <dbReference type="NCBI Taxonomy" id="940613"/>
    <lineage>
        <taxon>Bacteria</taxon>
        <taxon>Pseudomonadati</taxon>
        <taxon>Acidobacteriota</taxon>
        <taxon>Terriglobia</taxon>
        <taxon>Terriglobales</taxon>
        <taxon>Acidobacteriaceae</taxon>
        <taxon>Granulicella</taxon>
    </lineage>
</organism>
<evidence type="ECO:0000256" key="3">
    <source>
        <dbReference type="ARBA" id="ARBA00023125"/>
    </source>
</evidence>
<evidence type="ECO:0000259" key="6">
    <source>
        <dbReference type="PROSITE" id="PS51898"/>
    </source>
</evidence>
<evidence type="ECO:0000256" key="2">
    <source>
        <dbReference type="ARBA" id="ARBA00022908"/>
    </source>
</evidence>
<dbReference type="InterPro" id="IPR002104">
    <property type="entry name" value="Integrase_catalytic"/>
</dbReference>
<evidence type="ECO:0000259" key="7">
    <source>
        <dbReference type="PROSITE" id="PS51900"/>
    </source>
</evidence>
<dbReference type="InterPro" id="IPR010998">
    <property type="entry name" value="Integrase_recombinase_N"/>
</dbReference>
<dbReference type="Proteomes" id="UP000589520">
    <property type="component" value="Unassembled WGS sequence"/>
</dbReference>
<dbReference type="RefSeq" id="WP_179490759.1">
    <property type="nucleotide sequence ID" value="NZ_JACCCW010000002.1"/>
</dbReference>
<evidence type="ECO:0000256" key="5">
    <source>
        <dbReference type="PROSITE-ProRule" id="PRU01248"/>
    </source>
</evidence>
<proteinExistence type="inferred from homology"/>
<evidence type="ECO:0000313" key="9">
    <source>
        <dbReference type="Proteomes" id="UP000589520"/>
    </source>
</evidence>
<evidence type="ECO:0000313" key="8">
    <source>
        <dbReference type="EMBL" id="NYF79825.1"/>
    </source>
</evidence>
<name>A0A7Y9THF2_9BACT</name>
<dbReference type="PROSITE" id="PS51898">
    <property type="entry name" value="TYR_RECOMBINASE"/>
    <property type="match status" value="1"/>
</dbReference>
<accession>A0A7Y9THF2</accession>